<keyword evidence="9 13" id="KW-0460">Magnesium</keyword>
<comment type="similarity">
    <text evidence="2 13">Belongs to the class-II aminoacyl-tRNA synthetase family. Phe-tRNA synthetase alpha subunit type 1 subfamily.</text>
</comment>
<dbReference type="EC" id="6.1.1.20" evidence="13"/>
<keyword evidence="10 13" id="KW-0648">Protein biosynthesis</keyword>
<dbReference type="Proteomes" id="UP000264006">
    <property type="component" value="Chromosome"/>
</dbReference>
<dbReference type="InterPro" id="IPR022911">
    <property type="entry name" value="Phe_tRNA_ligase_alpha1_bac"/>
</dbReference>
<evidence type="ECO:0000256" key="11">
    <source>
        <dbReference type="ARBA" id="ARBA00023146"/>
    </source>
</evidence>
<comment type="catalytic activity">
    <reaction evidence="12 13">
        <text>tRNA(Phe) + L-phenylalanine + ATP = L-phenylalanyl-tRNA(Phe) + AMP + diphosphate + H(+)</text>
        <dbReference type="Rhea" id="RHEA:19413"/>
        <dbReference type="Rhea" id="RHEA-COMP:9668"/>
        <dbReference type="Rhea" id="RHEA-COMP:9699"/>
        <dbReference type="ChEBI" id="CHEBI:15378"/>
        <dbReference type="ChEBI" id="CHEBI:30616"/>
        <dbReference type="ChEBI" id="CHEBI:33019"/>
        <dbReference type="ChEBI" id="CHEBI:58095"/>
        <dbReference type="ChEBI" id="CHEBI:78442"/>
        <dbReference type="ChEBI" id="CHEBI:78531"/>
        <dbReference type="ChEBI" id="CHEBI:456215"/>
        <dbReference type="EC" id="6.1.1.20"/>
    </reaction>
</comment>
<evidence type="ECO:0000256" key="13">
    <source>
        <dbReference type="HAMAP-Rule" id="MF_00281"/>
    </source>
</evidence>
<dbReference type="CDD" id="cd00496">
    <property type="entry name" value="PheRS_alpha_core"/>
    <property type="match status" value="1"/>
</dbReference>
<evidence type="ECO:0000256" key="3">
    <source>
        <dbReference type="ARBA" id="ARBA00011209"/>
    </source>
</evidence>
<comment type="subcellular location">
    <subcellularLocation>
        <location evidence="1 13">Cytoplasm</location>
    </subcellularLocation>
</comment>
<comment type="cofactor">
    <cofactor evidence="13">
        <name>Mg(2+)</name>
        <dbReference type="ChEBI" id="CHEBI:18420"/>
    </cofactor>
    <text evidence="13">Binds 2 magnesium ions per tetramer.</text>
</comment>
<dbReference type="InterPro" id="IPR004188">
    <property type="entry name" value="Phe-tRNA_ligase_II_N"/>
</dbReference>
<dbReference type="GO" id="GO:0000049">
    <property type="term" value="F:tRNA binding"/>
    <property type="evidence" value="ECO:0007669"/>
    <property type="project" value="InterPro"/>
</dbReference>
<dbReference type="PANTHER" id="PTHR11538">
    <property type="entry name" value="PHENYLALANYL-TRNA SYNTHETASE"/>
    <property type="match status" value="1"/>
</dbReference>
<dbReference type="Pfam" id="PF02912">
    <property type="entry name" value="Phe_tRNA-synt_N"/>
    <property type="match status" value="1"/>
</dbReference>
<dbReference type="InterPro" id="IPR045864">
    <property type="entry name" value="aa-tRNA-synth_II/BPL/LPL"/>
</dbReference>
<evidence type="ECO:0000256" key="7">
    <source>
        <dbReference type="ARBA" id="ARBA00022741"/>
    </source>
</evidence>
<dbReference type="NCBIfam" id="TIGR00468">
    <property type="entry name" value="pheS"/>
    <property type="match status" value="1"/>
</dbReference>
<dbReference type="SUPFAM" id="SSF46589">
    <property type="entry name" value="tRNA-binding arm"/>
    <property type="match status" value="1"/>
</dbReference>
<dbReference type="InterPro" id="IPR006195">
    <property type="entry name" value="aa-tRNA-synth_II"/>
</dbReference>
<keyword evidence="5 13" id="KW-0436">Ligase</keyword>
<dbReference type="InterPro" id="IPR004529">
    <property type="entry name" value="Phe-tRNA-synth_IIc_asu"/>
</dbReference>
<dbReference type="GO" id="GO:0005737">
    <property type="term" value="C:cytoplasm"/>
    <property type="evidence" value="ECO:0007669"/>
    <property type="project" value="UniProtKB-SubCell"/>
</dbReference>
<evidence type="ECO:0000256" key="5">
    <source>
        <dbReference type="ARBA" id="ARBA00022598"/>
    </source>
</evidence>
<dbReference type="Pfam" id="PF01409">
    <property type="entry name" value="tRNA-synt_2d"/>
    <property type="match status" value="1"/>
</dbReference>
<reference evidence="15 16" key="1">
    <citation type="submission" date="2018-09" db="EMBL/GenBank/DDBJ databases">
        <title>Complete genome sequence of Euzebya sp. DY32-46 isolated from seawater of Pacific Ocean.</title>
        <authorList>
            <person name="Xu L."/>
            <person name="Wu Y.-H."/>
            <person name="Xu X.-W."/>
        </authorList>
    </citation>
    <scope>NUCLEOTIDE SEQUENCE [LARGE SCALE GENOMIC DNA]</scope>
    <source>
        <strain evidence="15 16">DY32-46</strain>
    </source>
</reference>
<dbReference type="GO" id="GO:0006432">
    <property type="term" value="P:phenylalanyl-tRNA aminoacylation"/>
    <property type="evidence" value="ECO:0007669"/>
    <property type="project" value="UniProtKB-UniRule"/>
</dbReference>
<evidence type="ECO:0000256" key="9">
    <source>
        <dbReference type="ARBA" id="ARBA00022842"/>
    </source>
</evidence>
<dbReference type="EMBL" id="CP031165">
    <property type="protein sequence ID" value="AXV06515.1"/>
    <property type="molecule type" value="Genomic_DNA"/>
</dbReference>
<dbReference type="InterPro" id="IPR002319">
    <property type="entry name" value="Phenylalanyl-tRNA_Synthase"/>
</dbReference>
<evidence type="ECO:0000256" key="8">
    <source>
        <dbReference type="ARBA" id="ARBA00022840"/>
    </source>
</evidence>
<dbReference type="GO" id="GO:0005524">
    <property type="term" value="F:ATP binding"/>
    <property type="evidence" value="ECO:0007669"/>
    <property type="project" value="UniProtKB-UniRule"/>
</dbReference>
<dbReference type="PANTHER" id="PTHR11538:SF41">
    <property type="entry name" value="PHENYLALANINE--TRNA LIGASE, MITOCHONDRIAL"/>
    <property type="match status" value="1"/>
</dbReference>
<evidence type="ECO:0000313" key="16">
    <source>
        <dbReference type="Proteomes" id="UP000264006"/>
    </source>
</evidence>
<evidence type="ECO:0000256" key="4">
    <source>
        <dbReference type="ARBA" id="ARBA00022490"/>
    </source>
</evidence>
<keyword evidence="11 13" id="KW-0030">Aminoacyl-tRNA synthetase</keyword>
<keyword evidence="8 13" id="KW-0067">ATP-binding</keyword>
<evidence type="ECO:0000259" key="14">
    <source>
        <dbReference type="PROSITE" id="PS50862"/>
    </source>
</evidence>
<dbReference type="GO" id="GO:0004826">
    <property type="term" value="F:phenylalanine-tRNA ligase activity"/>
    <property type="evidence" value="ECO:0007669"/>
    <property type="project" value="UniProtKB-UniRule"/>
</dbReference>
<keyword evidence="4 13" id="KW-0963">Cytoplasm</keyword>
<evidence type="ECO:0000313" key="15">
    <source>
        <dbReference type="EMBL" id="AXV06515.1"/>
    </source>
</evidence>
<feature type="domain" description="Aminoacyl-transfer RNA synthetases class-II family profile" evidence="14">
    <location>
        <begin position="129"/>
        <end position="356"/>
    </location>
</feature>
<dbReference type="Gene3D" id="3.30.930.10">
    <property type="entry name" value="Bira Bifunctional Protein, Domain 2"/>
    <property type="match status" value="1"/>
</dbReference>
<dbReference type="AlphaFoldDB" id="A0A346XWB8"/>
<feature type="binding site" evidence="13">
    <location>
        <position position="279"/>
    </location>
    <ligand>
        <name>Mg(2+)</name>
        <dbReference type="ChEBI" id="CHEBI:18420"/>
        <note>shared with beta subunit</note>
    </ligand>
</feature>
<dbReference type="KEGG" id="euz:DVS28_a1824"/>
<gene>
    <name evidence="13" type="primary">pheS</name>
    <name evidence="15" type="ORF">DVS28_a1824</name>
</gene>
<evidence type="ECO:0000256" key="2">
    <source>
        <dbReference type="ARBA" id="ARBA00010207"/>
    </source>
</evidence>
<organism evidence="15 16">
    <name type="scientific">Euzebya pacifica</name>
    <dbReference type="NCBI Taxonomy" id="1608957"/>
    <lineage>
        <taxon>Bacteria</taxon>
        <taxon>Bacillati</taxon>
        <taxon>Actinomycetota</taxon>
        <taxon>Nitriliruptoria</taxon>
        <taxon>Euzebyales</taxon>
    </lineage>
</organism>
<evidence type="ECO:0000256" key="1">
    <source>
        <dbReference type="ARBA" id="ARBA00004496"/>
    </source>
</evidence>
<keyword evidence="6 13" id="KW-0479">Metal-binding</keyword>
<name>A0A346XWB8_9ACTN</name>
<dbReference type="HAMAP" id="MF_00281">
    <property type="entry name" value="Phe_tRNA_synth_alpha1"/>
    <property type="match status" value="1"/>
</dbReference>
<evidence type="ECO:0000256" key="12">
    <source>
        <dbReference type="ARBA" id="ARBA00049255"/>
    </source>
</evidence>
<comment type="subunit">
    <text evidence="3 13">Tetramer of two alpha and two beta subunits.</text>
</comment>
<protein>
    <recommendedName>
        <fullName evidence="13">Phenylalanine--tRNA ligase alpha subunit</fullName>
        <ecNumber evidence="13">6.1.1.20</ecNumber>
    </recommendedName>
    <alternativeName>
        <fullName evidence="13">Phenylalanyl-tRNA synthetase alpha subunit</fullName>
        <shortName evidence="13">PheRS</shortName>
    </alternativeName>
</protein>
<evidence type="ECO:0000256" key="6">
    <source>
        <dbReference type="ARBA" id="ARBA00022723"/>
    </source>
</evidence>
<dbReference type="GO" id="GO:0000287">
    <property type="term" value="F:magnesium ion binding"/>
    <property type="evidence" value="ECO:0007669"/>
    <property type="project" value="UniProtKB-UniRule"/>
</dbReference>
<dbReference type="InterPro" id="IPR010978">
    <property type="entry name" value="tRNA-bd_arm"/>
</dbReference>
<accession>A0A346XWB8</accession>
<dbReference type="SUPFAM" id="SSF55681">
    <property type="entry name" value="Class II aaRS and biotin synthetases"/>
    <property type="match status" value="1"/>
</dbReference>
<sequence>MTTDPTTDSPDVPTPDDVLALGAEAVAELQAATDLDALDAVRQTWMGKKGRLSLVKRSLGKMDPETRKAVGQAVNTVNADFGRTESARRTTLELERDRVVLAAEAIDITLPPRVPTRGSLHPLRQTLDAILDVFVGLGYEIVTGPEVESDWFNFDALNTQMDHPARTLQDTIYVHGLTEAPKRDDGTTGMLLRTQTSPMQIRTMLDNDPPVYVAIPGRVYRQDTPDATHVPVFHQIEGLAVDTDLSLSDLYGTLMAFARALVGEDVKLRFRPHYFPFTEPSAELDAWVPDGQGGGKWMELLGSGMVHPNVLRAGGYDPEEVQGFAFGIGIERTAMVRYGVPDLRLFADNDVRLLSSF</sequence>
<evidence type="ECO:0000256" key="10">
    <source>
        <dbReference type="ARBA" id="ARBA00022917"/>
    </source>
</evidence>
<dbReference type="PROSITE" id="PS50862">
    <property type="entry name" value="AA_TRNA_LIGASE_II"/>
    <property type="match status" value="1"/>
</dbReference>
<proteinExistence type="inferred from homology"/>
<keyword evidence="7 13" id="KW-0547">Nucleotide-binding</keyword>
<dbReference type="RefSeq" id="WP_216826499.1">
    <property type="nucleotide sequence ID" value="NZ_CP031165.1"/>
</dbReference>
<keyword evidence="16" id="KW-1185">Reference proteome</keyword>